<dbReference type="STRING" id="1754190.A0A1Y2B8Z5"/>
<evidence type="ECO:0000256" key="4">
    <source>
        <dbReference type="SAM" id="Coils"/>
    </source>
</evidence>
<dbReference type="InterPro" id="IPR036770">
    <property type="entry name" value="Ankyrin_rpt-contain_sf"/>
</dbReference>
<dbReference type="InterPro" id="IPR002110">
    <property type="entry name" value="Ankyrin_rpt"/>
</dbReference>
<dbReference type="SMART" id="SM00248">
    <property type="entry name" value="ANK"/>
    <property type="match status" value="3"/>
</dbReference>
<dbReference type="PANTHER" id="PTHR24180">
    <property type="entry name" value="CYCLIN-DEPENDENT KINASE INHIBITOR 2C-RELATED"/>
    <property type="match status" value="1"/>
</dbReference>
<dbReference type="Gene3D" id="1.25.40.20">
    <property type="entry name" value="Ankyrin repeat-containing domain"/>
    <property type="match status" value="1"/>
</dbReference>
<accession>A0A1Y2B8Z5</accession>
<evidence type="ECO:0000313" key="5">
    <source>
        <dbReference type="EMBL" id="ORY31331.1"/>
    </source>
</evidence>
<gene>
    <name evidence="5" type="ORF">LY90DRAFT_627137</name>
</gene>
<evidence type="ECO:0000256" key="3">
    <source>
        <dbReference type="PROSITE-ProRule" id="PRU00023"/>
    </source>
</evidence>
<keyword evidence="4" id="KW-0175">Coiled coil</keyword>
<evidence type="ECO:0000256" key="2">
    <source>
        <dbReference type="ARBA" id="ARBA00023043"/>
    </source>
</evidence>
<dbReference type="Pfam" id="PF12796">
    <property type="entry name" value="Ank_2"/>
    <property type="match status" value="1"/>
</dbReference>
<keyword evidence="2 3" id="KW-0040">ANK repeat</keyword>
<dbReference type="EMBL" id="MCOG01000170">
    <property type="protein sequence ID" value="ORY31331.1"/>
    <property type="molecule type" value="Genomic_DNA"/>
</dbReference>
<dbReference type="InterPro" id="IPR051637">
    <property type="entry name" value="Ank_repeat_dom-contain_49"/>
</dbReference>
<dbReference type="Proteomes" id="UP000193920">
    <property type="component" value="Unassembled WGS sequence"/>
</dbReference>
<organism evidence="5 6">
    <name type="scientific">Neocallimastix californiae</name>
    <dbReference type="NCBI Taxonomy" id="1754190"/>
    <lineage>
        <taxon>Eukaryota</taxon>
        <taxon>Fungi</taxon>
        <taxon>Fungi incertae sedis</taxon>
        <taxon>Chytridiomycota</taxon>
        <taxon>Chytridiomycota incertae sedis</taxon>
        <taxon>Neocallimastigomycetes</taxon>
        <taxon>Neocallimastigales</taxon>
        <taxon>Neocallimastigaceae</taxon>
        <taxon>Neocallimastix</taxon>
    </lineage>
</organism>
<sequence>MDYATENKIILKLNENNYRYTLIFVAMQNNNIEMFELLVKYSIEKGIKLIIDENDIEKMISENKKYSSCKLKSISEINSKFFKLICFCKNKNLIKVIFSRNSYFLKRFKEINENKRKGNESKDYDVLEIENKIKKIELEKEKKEKEKIRKENEIKKIELEEEKKEKEKKEKEKIRKENELMKIELEEDKKEKEKIRKENELMKIELEEDKKEKEKIRKENELMKIELEEDKKEKEKIRKENELMKIELEKQRKIKEEKEYKKLEKKNYIMEKYNNKRDNNETILTSECKQGNIEEVKKLIHYGMNINEKNKDGDTPLLIAFKNGNVELVKYLFSYKLVKEKVIIS</sequence>
<keyword evidence="6" id="KW-1185">Reference proteome</keyword>
<dbReference type="PROSITE" id="PS50297">
    <property type="entry name" value="ANK_REP_REGION"/>
    <property type="match status" value="1"/>
</dbReference>
<reference evidence="5 6" key="1">
    <citation type="submission" date="2016-08" db="EMBL/GenBank/DDBJ databases">
        <title>A Parts List for Fungal Cellulosomes Revealed by Comparative Genomics.</title>
        <authorList>
            <consortium name="DOE Joint Genome Institute"/>
            <person name="Haitjema C.H."/>
            <person name="Gilmore S.P."/>
            <person name="Henske J.K."/>
            <person name="Solomon K.V."/>
            <person name="De Groot R."/>
            <person name="Kuo A."/>
            <person name="Mondo S.J."/>
            <person name="Salamov A.A."/>
            <person name="Labutti K."/>
            <person name="Zhao Z."/>
            <person name="Chiniquy J."/>
            <person name="Barry K."/>
            <person name="Brewer H.M."/>
            <person name="Purvine S.O."/>
            <person name="Wright A.T."/>
            <person name="Boxma B."/>
            <person name="Van Alen T."/>
            <person name="Hackstein J.H."/>
            <person name="Baker S.E."/>
            <person name="Grigoriev I.V."/>
            <person name="O'Malley M.A."/>
        </authorList>
    </citation>
    <scope>NUCLEOTIDE SEQUENCE [LARGE SCALE GENOMIC DNA]</scope>
    <source>
        <strain evidence="5 6">G1</strain>
    </source>
</reference>
<keyword evidence="1" id="KW-0677">Repeat</keyword>
<dbReference type="AlphaFoldDB" id="A0A1Y2B8Z5"/>
<dbReference type="PANTHER" id="PTHR24180:SF45">
    <property type="entry name" value="POLY [ADP-RIBOSE] POLYMERASE TANKYRASE"/>
    <property type="match status" value="1"/>
</dbReference>
<protein>
    <submittedName>
        <fullName evidence="5">Ankyrin</fullName>
    </submittedName>
</protein>
<name>A0A1Y2B8Z5_9FUNG</name>
<dbReference type="SUPFAM" id="SSF48403">
    <property type="entry name" value="Ankyrin repeat"/>
    <property type="match status" value="1"/>
</dbReference>
<comment type="caution">
    <text evidence="5">The sequence shown here is derived from an EMBL/GenBank/DDBJ whole genome shotgun (WGS) entry which is preliminary data.</text>
</comment>
<feature type="repeat" description="ANK" evidence="3">
    <location>
        <begin position="312"/>
        <end position="334"/>
    </location>
</feature>
<feature type="coiled-coil region" evidence="4">
    <location>
        <begin position="124"/>
        <end position="266"/>
    </location>
</feature>
<proteinExistence type="predicted"/>
<evidence type="ECO:0000313" key="6">
    <source>
        <dbReference type="Proteomes" id="UP000193920"/>
    </source>
</evidence>
<dbReference type="PROSITE" id="PS50088">
    <property type="entry name" value="ANK_REPEAT"/>
    <property type="match status" value="1"/>
</dbReference>
<evidence type="ECO:0000256" key="1">
    <source>
        <dbReference type="ARBA" id="ARBA00022737"/>
    </source>
</evidence>